<dbReference type="PANTHER" id="PTHR35861:SF1">
    <property type="entry name" value="PHAGE TAIL SHEATH PROTEIN"/>
    <property type="match status" value="1"/>
</dbReference>
<feature type="region of interest" description="Disordered" evidence="2">
    <location>
        <begin position="136"/>
        <end position="156"/>
    </location>
</feature>
<evidence type="ECO:0000313" key="5">
    <source>
        <dbReference type="Proteomes" id="UP000614216"/>
    </source>
</evidence>
<accession>A0A937FTW9</accession>
<evidence type="ECO:0000256" key="1">
    <source>
        <dbReference type="ARBA" id="ARBA00008005"/>
    </source>
</evidence>
<evidence type="ECO:0000256" key="2">
    <source>
        <dbReference type="SAM" id="MobiDB-lite"/>
    </source>
</evidence>
<feature type="domain" description="Tail sheath protein C-terminal" evidence="3">
    <location>
        <begin position="421"/>
        <end position="525"/>
    </location>
</feature>
<proteinExistence type="inferred from homology"/>
<evidence type="ECO:0000259" key="3">
    <source>
        <dbReference type="Pfam" id="PF17482"/>
    </source>
</evidence>
<sequence>MAQTLATPGVYIDEKSSFPNSTASIPTAVPAFIGYTERTVRDGQSLINKPVRISSLAEFHNIFGGGFQAPFTIQAASGEEADFEVEGKGYQVVPENNSRFIFYDSIRLFFANGGSTCYIISVGSYYSSVAGAPSSAPSAADKNKKGDATPATPAKAAERKVNAITKKALQGGMDALISQEEPTILVIPEAVMLEEADCYGLQQQMLMHCGLKIKNRFAVIDVYNGFQSRTYDKNDVVTRFREGVGSNFLAYGAAYYPYVYTSIVQNDELSFRNISNLDVLEDVLSKEADSGDRKKAEELKAEIKRLSQSGVDAESLNQTLSAISPAYKKIMQKVKRILNILPPSAGMAGLYSAVDATRGVWKAPANVSYGSAISPAVNLTHDDQEDLNVTPSGKSVNAIRSFIGEGTLVWGARTLDGNSGDWKFINVRRTVSFIEQSIKYAAKPYVYESNSANTWILIRSMINSFLNNLWKQGGLVGTTPDAAYEVQIGLGTTMTPADILDGIMRITVKVAVSRPAEFIVITFEQKMQDA</sequence>
<name>A0A937FTW9_9BACT</name>
<dbReference type="InterPro" id="IPR052042">
    <property type="entry name" value="Tail_sheath_structural"/>
</dbReference>
<comment type="similarity">
    <text evidence="1">Belongs to the myoviridae tail sheath protein family.</text>
</comment>
<dbReference type="InterPro" id="IPR020287">
    <property type="entry name" value="Tail_sheath_C"/>
</dbReference>
<gene>
    <name evidence="4" type="ORF">JMN32_05895</name>
</gene>
<dbReference type="RefSeq" id="WP_202855378.1">
    <property type="nucleotide sequence ID" value="NZ_JAEUGD010000019.1"/>
</dbReference>
<dbReference type="Proteomes" id="UP000614216">
    <property type="component" value="Unassembled WGS sequence"/>
</dbReference>
<dbReference type="EMBL" id="JAEUGD010000019">
    <property type="protein sequence ID" value="MBL6445829.1"/>
    <property type="molecule type" value="Genomic_DNA"/>
</dbReference>
<dbReference type="PANTHER" id="PTHR35861">
    <property type="match status" value="1"/>
</dbReference>
<protein>
    <submittedName>
        <fullName evidence="4">Phage tail sheath family protein</fullName>
    </submittedName>
</protein>
<dbReference type="Gene3D" id="3.40.50.11780">
    <property type="match status" value="1"/>
</dbReference>
<comment type="caution">
    <text evidence="4">The sequence shown here is derived from an EMBL/GenBank/DDBJ whole genome shotgun (WGS) entry which is preliminary data.</text>
</comment>
<keyword evidence="5" id="KW-1185">Reference proteome</keyword>
<dbReference type="AlphaFoldDB" id="A0A937FTW9"/>
<reference evidence="4" key="1">
    <citation type="submission" date="2021-01" db="EMBL/GenBank/DDBJ databases">
        <title>Fulvivirga kasyanovii gen. nov., sp nov., a novel member of the phylum Bacteroidetes isolated from seawater in a mussel farm.</title>
        <authorList>
            <person name="Zhao L.-H."/>
            <person name="Wang Z.-J."/>
        </authorList>
    </citation>
    <scope>NUCLEOTIDE SEQUENCE</scope>
    <source>
        <strain evidence="4">29W222</strain>
    </source>
</reference>
<organism evidence="4 5">
    <name type="scientific">Fulvivirga marina</name>
    <dbReference type="NCBI Taxonomy" id="2494733"/>
    <lineage>
        <taxon>Bacteria</taxon>
        <taxon>Pseudomonadati</taxon>
        <taxon>Bacteroidota</taxon>
        <taxon>Cytophagia</taxon>
        <taxon>Cytophagales</taxon>
        <taxon>Fulvivirgaceae</taxon>
        <taxon>Fulvivirga</taxon>
    </lineage>
</organism>
<evidence type="ECO:0000313" key="4">
    <source>
        <dbReference type="EMBL" id="MBL6445829.1"/>
    </source>
</evidence>
<dbReference type="Pfam" id="PF17482">
    <property type="entry name" value="Phage_sheath_1C"/>
    <property type="match status" value="1"/>
</dbReference>